<dbReference type="FunFam" id="1.10.8.10:FF:000001">
    <property type="entry name" value="Elongation factor Ts"/>
    <property type="match status" value="1"/>
</dbReference>
<feature type="domain" description="Translation elongation factor EFTs/EF1B dimerisation" evidence="8">
    <location>
        <begin position="72"/>
        <end position="98"/>
    </location>
</feature>
<dbReference type="EMBL" id="CP001823">
    <property type="protein sequence ID" value="ACZ39169.1"/>
    <property type="molecule type" value="Genomic_DNA"/>
</dbReference>
<dbReference type="CDD" id="cd14275">
    <property type="entry name" value="UBA_EF-Ts"/>
    <property type="match status" value="1"/>
</dbReference>
<proteinExistence type="inferred from homology"/>
<comment type="similarity">
    <text evidence="1 5 6">Belongs to the EF-Ts family.</text>
</comment>
<organism evidence="9 10">
    <name type="scientific">Sphaerobacter thermophilus (strain ATCC 49802 / DSM 20745 / KCCM 41009 / NCIMB 13125 / S 6022)</name>
    <dbReference type="NCBI Taxonomy" id="479434"/>
    <lineage>
        <taxon>Bacteria</taxon>
        <taxon>Pseudomonadati</taxon>
        <taxon>Thermomicrobiota</taxon>
        <taxon>Thermomicrobia</taxon>
        <taxon>Sphaerobacterales</taxon>
        <taxon>Sphaerobacterineae</taxon>
        <taxon>Sphaerobacteraceae</taxon>
        <taxon>Sphaerobacter</taxon>
    </lineage>
</organism>
<dbReference type="Pfam" id="PF00889">
    <property type="entry name" value="EF_TS"/>
    <property type="match status" value="2"/>
</dbReference>
<dbReference type="InterPro" id="IPR014039">
    <property type="entry name" value="Transl_elong_EFTs/EF1B_dimer"/>
</dbReference>
<evidence type="ECO:0000313" key="10">
    <source>
        <dbReference type="Proteomes" id="UP000002027"/>
    </source>
</evidence>
<dbReference type="InterPro" id="IPR009060">
    <property type="entry name" value="UBA-like_sf"/>
</dbReference>
<name>D1C4K2_SPHTD</name>
<comment type="subcellular location">
    <subcellularLocation>
        <location evidence="5 7">Cytoplasm</location>
    </subcellularLocation>
</comment>
<keyword evidence="5" id="KW-0963">Cytoplasm</keyword>
<dbReference type="AlphaFoldDB" id="D1C4K2"/>
<accession>D1C4K2</accession>
<gene>
    <name evidence="5" type="primary">tsf</name>
    <name evidence="9" type="ordered locus">Sthe_1735</name>
</gene>
<keyword evidence="3 5" id="KW-0251">Elongation factor</keyword>
<protein>
    <recommendedName>
        <fullName evidence="2 5">Elongation factor Ts</fullName>
        <shortName evidence="5">EF-Ts</shortName>
    </recommendedName>
</protein>
<dbReference type="PANTHER" id="PTHR11741:SF0">
    <property type="entry name" value="ELONGATION FACTOR TS, MITOCHONDRIAL"/>
    <property type="match status" value="1"/>
</dbReference>
<feature type="region of interest" description="Involved in Mg(2+) ion dislocation from EF-Tu" evidence="5">
    <location>
        <begin position="81"/>
        <end position="84"/>
    </location>
</feature>
<dbReference type="Proteomes" id="UP000002027">
    <property type="component" value="Chromosome 1"/>
</dbReference>
<comment type="function">
    <text evidence="5 6">Associates with the EF-Tu.GDP complex and induces the exchange of GDP to GTP. It remains bound to the aminoacyl-tRNA.EF-Tu.GTP complex up to the GTP hydrolysis stage on the ribosome.</text>
</comment>
<dbReference type="InterPro" id="IPR001816">
    <property type="entry name" value="Transl_elong_EFTs/EF1B"/>
</dbReference>
<evidence type="ECO:0000256" key="6">
    <source>
        <dbReference type="RuleBase" id="RU000642"/>
    </source>
</evidence>
<dbReference type="Gene3D" id="3.30.479.20">
    <property type="entry name" value="Elongation factor Ts, dimerisation domain"/>
    <property type="match status" value="1"/>
</dbReference>
<dbReference type="InParanoid" id="D1C4K2"/>
<dbReference type="GO" id="GO:0003746">
    <property type="term" value="F:translation elongation factor activity"/>
    <property type="evidence" value="ECO:0007669"/>
    <property type="project" value="UniProtKB-UniRule"/>
</dbReference>
<dbReference type="SUPFAM" id="SSF46934">
    <property type="entry name" value="UBA-like"/>
    <property type="match status" value="1"/>
</dbReference>
<evidence type="ECO:0000259" key="8">
    <source>
        <dbReference type="Pfam" id="PF00889"/>
    </source>
</evidence>
<evidence type="ECO:0000256" key="7">
    <source>
        <dbReference type="RuleBase" id="RU000643"/>
    </source>
</evidence>
<dbReference type="InterPro" id="IPR018101">
    <property type="entry name" value="Transl_elong_Ts_CS"/>
</dbReference>
<evidence type="ECO:0000313" key="9">
    <source>
        <dbReference type="EMBL" id="ACZ39169.1"/>
    </source>
</evidence>
<dbReference type="Gene3D" id="1.10.8.10">
    <property type="entry name" value="DNA helicase RuvA subunit, C-terminal domain"/>
    <property type="match status" value="1"/>
</dbReference>
<evidence type="ECO:0000256" key="2">
    <source>
        <dbReference type="ARBA" id="ARBA00016956"/>
    </source>
</evidence>
<dbReference type="SUPFAM" id="SSF54713">
    <property type="entry name" value="Elongation factor Ts (EF-Ts), dimerisation domain"/>
    <property type="match status" value="1"/>
</dbReference>
<dbReference type="HOGENOM" id="CLU_047155_1_1_0"/>
<dbReference type="STRING" id="479434.Sthe_1735"/>
<dbReference type="PROSITE" id="PS01126">
    <property type="entry name" value="EF_TS_1"/>
    <property type="match status" value="1"/>
</dbReference>
<evidence type="ECO:0000256" key="4">
    <source>
        <dbReference type="ARBA" id="ARBA00022917"/>
    </source>
</evidence>
<dbReference type="PANTHER" id="PTHR11741">
    <property type="entry name" value="ELONGATION FACTOR TS"/>
    <property type="match status" value="1"/>
</dbReference>
<dbReference type="RefSeq" id="WP_012872215.1">
    <property type="nucleotide sequence ID" value="NC_013523.1"/>
</dbReference>
<dbReference type="InterPro" id="IPR036402">
    <property type="entry name" value="EF-Ts_dimer_sf"/>
</dbReference>
<dbReference type="GO" id="GO:0005737">
    <property type="term" value="C:cytoplasm"/>
    <property type="evidence" value="ECO:0007669"/>
    <property type="project" value="UniProtKB-SubCell"/>
</dbReference>
<dbReference type="NCBIfam" id="TIGR00116">
    <property type="entry name" value="tsf"/>
    <property type="match status" value="1"/>
</dbReference>
<sequence length="186" mass="20687">MQITTQMVKELRERTGAGIMDAKRALEESEGDMDKAAALLRQRGLDRAEKKASRAASQGLVKAYIHGGGRIGALVEVNCETDFVARTQEFQDLAHDIAMQVAAMDPRYVSVEDVPAEVLEEGEREYGDRELFLKQAVLLEQAFIKDPKRTIKDLVKDHIARLGENIVVRRFARFELGVGTGAADEE</sequence>
<evidence type="ECO:0000256" key="1">
    <source>
        <dbReference type="ARBA" id="ARBA00005532"/>
    </source>
</evidence>
<dbReference type="HAMAP" id="MF_00050">
    <property type="entry name" value="EF_Ts"/>
    <property type="match status" value="1"/>
</dbReference>
<dbReference type="eggNOG" id="COG0264">
    <property type="taxonomic scope" value="Bacteria"/>
</dbReference>
<reference evidence="9 10" key="2">
    <citation type="journal article" date="2010" name="Stand. Genomic Sci.">
        <title>Complete genome sequence of Desulfohalobium retbaense type strain (HR(100)).</title>
        <authorList>
            <person name="Spring S."/>
            <person name="Nolan M."/>
            <person name="Lapidus A."/>
            <person name="Glavina Del Rio T."/>
            <person name="Copeland A."/>
            <person name="Tice H."/>
            <person name="Cheng J.F."/>
            <person name="Lucas S."/>
            <person name="Land M."/>
            <person name="Chen F."/>
            <person name="Bruce D."/>
            <person name="Goodwin L."/>
            <person name="Pitluck S."/>
            <person name="Ivanova N."/>
            <person name="Mavromatis K."/>
            <person name="Mikhailova N."/>
            <person name="Pati A."/>
            <person name="Chen A."/>
            <person name="Palaniappan K."/>
            <person name="Hauser L."/>
            <person name="Chang Y.J."/>
            <person name="Jeffries C.D."/>
            <person name="Munk C."/>
            <person name="Kiss H."/>
            <person name="Chain P."/>
            <person name="Han C."/>
            <person name="Brettin T."/>
            <person name="Detter J.C."/>
            <person name="Schuler E."/>
            <person name="Goker M."/>
            <person name="Rohde M."/>
            <person name="Bristow J."/>
            <person name="Eisen J.A."/>
            <person name="Markowitz V."/>
            <person name="Hugenholtz P."/>
            <person name="Kyrpides N.C."/>
            <person name="Klenk H.P."/>
        </authorList>
    </citation>
    <scope>NUCLEOTIDE SEQUENCE [LARGE SCALE GENOMIC DNA]</scope>
    <source>
        <strain evidence="10">ATCC 49802 / DSM 20745 / S 6022</strain>
    </source>
</reference>
<dbReference type="PROSITE" id="PS01127">
    <property type="entry name" value="EF_TS_2"/>
    <property type="match status" value="1"/>
</dbReference>
<evidence type="ECO:0000256" key="3">
    <source>
        <dbReference type="ARBA" id="ARBA00022768"/>
    </source>
</evidence>
<keyword evidence="10" id="KW-1185">Reference proteome</keyword>
<dbReference type="KEGG" id="sti:Sthe_1735"/>
<evidence type="ECO:0000256" key="5">
    <source>
        <dbReference type="HAMAP-Rule" id="MF_00050"/>
    </source>
</evidence>
<keyword evidence="4 5" id="KW-0648">Protein biosynthesis</keyword>
<feature type="domain" description="Translation elongation factor EFTs/EF1B dimerisation" evidence="8">
    <location>
        <begin position="131"/>
        <end position="177"/>
    </location>
</feature>
<reference evidence="10" key="1">
    <citation type="submission" date="2009-11" db="EMBL/GenBank/DDBJ databases">
        <title>The complete chromosome 1 of Sphaerobacter thermophilus DSM 20745.</title>
        <authorList>
            <person name="Lucas S."/>
            <person name="Copeland A."/>
            <person name="Lapidus A."/>
            <person name="Glavina del Rio T."/>
            <person name="Dalin E."/>
            <person name="Tice H."/>
            <person name="Bruce D."/>
            <person name="Goodwin L."/>
            <person name="Pitluck S."/>
            <person name="Kyrpides N."/>
            <person name="Mavromatis K."/>
            <person name="Ivanova N."/>
            <person name="Mikhailova N."/>
            <person name="LaButti K.M."/>
            <person name="Clum A."/>
            <person name="Sun H.I."/>
            <person name="Brettin T."/>
            <person name="Detter J.C."/>
            <person name="Han C."/>
            <person name="Larimer F."/>
            <person name="Land M."/>
            <person name="Hauser L."/>
            <person name="Markowitz V."/>
            <person name="Cheng J.F."/>
            <person name="Hugenholtz P."/>
            <person name="Woyke T."/>
            <person name="Wu D."/>
            <person name="Steenblock K."/>
            <person name="Schneider S."/>
            <person name="Pukall R."/>
            <person name="Goeker M."/>
            <person name="Klenk H.P."/>
            <person name="Eisen J.A."/>
        </authorList>
    </citation>
    <scope>NUCLEOTIDE SEQUENCE [LARGE SCALE GENOMIC DNA]</scope>
    <source>
        <strain evidence="10">ATCC 49802 / DSM 20745 / S 6022</strain>
    </source>
</reference>